<protein>
    <recommendedName>
        <fullName evidence="2">GPP34 family phosphoprotein</fullName>
    </recommendedName>
</protein>
<organism evidence="1">
    <name type="scientific">Streptomyces sp. R41</name>
    <dbReference type="NCBI Taxonomy" id="3238632"/>
    <lineage>
        <taxon>Bacteria</taxon>
        <taxon>Bacillati</taxon>
        <taxon>Actinomycetota</taxon>
        <taxon>Actinomycetes</taxon>
        <taxon>Kitasatosporales</taxon>
        <taxon>Streptomycetaceae</taxon>
        <taxon>Streptomyces</taxon>
    </lineage>
</organism>
<name>A0AB39R952_9ACTN</name>
<reference evidence="1" key="1">
    <citation type="submission" date="2024-07" db="EMBL/GenBank/DDBJ databases">
        <authorList>
            <person name="Yu S.T."/>
        </authorList>
    </citation>
    <scope>NUCLEOTIDE SEQUENCE</scope>
    <source>
        <strain evidence="1">R41</strain>
    </source>
</reference>
<dbReference type="AlphaFoldDB" id="A0AB39R952"/>
<evidence type="ECO:0008006" key="2">
    <source>
        <dbReference type="Google" id="ProtNLM"/>
    </source>
</evidence>
<gene>
    <name evidence="1" type="ORF">AB5J53_00100</name>
</gene>
<dbReference type="RefSeq" id="WP_369243598.1">
    <property type="nucleotide sequence ID" value="NZ_CP163443.1"/>
</dbReference>
<proteinExistence type="predicted"/>
<sequence length="247" mass="26771">MGAQAVYLHTQHATIRSAAYTADGDISIDPQRLGDQPLIEQAMHDAGFRLRDRQSGLWERPQQVGALTVPVEVDLLVPHQLAPRPNTKRRTELPPHDEWATKKVAGLEVAVADRSSMTIRSLTPGDPRQVDAYVAGPTALLVAKAIKLDERIRDAQKRPDRLNNEDAGDVYRIMTTVPADEVAQTFANLRNDPRVGDTARQGMQLLRTLFGAAATPGTNLAIQALAGDVPADRIRALAPAFVAALSG</sequence>
<dbReference type="EMBL" id="CP163443">
    <property type="protein sequence ID" value="XDQ50240.1"/>
    <property type="molecule type" value="Genomic_DNA"/>
</dbReference>
<accession>A0AB39R952</accession>
<evidence type="ECO:0000313" key="1">
    <source>
        <dbReference type="EMBL" id="XDQ50240.1"/>
    </source>
</evidence>